<dbReference type="PANTHER" id="PTHR10954:SF18">
    <property type="entry name" value="RIBONUCLEASE HII"/>
    <property type="match status" value="1"/>
</dbReference>
<comment type="catalytic activity">
    <reaction evidence="1 14 15 16">
        <text>Endonucleolytic cleavage to 5'-phosphomonoester.</text>
        <dbReference type="EC" id="3.1.26.4"/>
    </reaction>
</comment>
<keyword evidence="19" id="KW-1185">Reference proteome</keyword>
<accession>A0ABN5H1I9</accession>
<dbReference type="PROSITE" id="PS51975">
    <property type="entry name" value="RNASE_H_2"/>
    <property type="match status" value="1"/>
</dbReference>
<protein>
    <recommendedName>
        <fullName evidence="7 14">Ribonuclease HII</fullName>
        <shortName evidence="14">RNase HII</shortName>
        <ecNumber evidence="6 14">3.1.26.4</ecNumber>
    </recommendedName>
</protein>
<keyword evidence="8 14" id="KW-0963">Cytoplasm</keyword>
<dbReference type="Gene3D" id="3.30.420.10">
    <property type="entry name" value="Ribonuclease H-like superfamily/Ribonuclease H"/>
    <property type="match status" value="1"/>
</dbReference>
<organism evidence="18 19">
    <name type="scientific">Sulfobacillus thermotolerans</name>
    <dbReference type="NCBI Taxonomy" id="338644"/>
    <lineage>
        <taxon>Bacteria</taxon>
        <taxon>Bacillati</taxon>
        <taxon>Bacillota</taxon>
        <taxon>Clostridia</taxon>
        <taxon>Eubacteriales</taxon>
        <taxon>Clostridiales Family XVII. Incertae Sedis</taxon>
        <taxon>Sulfobacillus</taxon>
    </lineage>
</organism>
<gene>
    <name evidence="14" type="primary">rnhB</name>
    <name evidence="18" type="ORF">BXT84_11815</name>
</gene>
<dbReference type="HAMAP" id="MF_00052_B">
    <property type="entry name" value="RNase_HII_B"/>
    <property type="match status" value="1"/>
</dbReference>
<name>A0ABN5H1I9_9FIRM</name>
<evidence type="ECO:0000256" key="12">
    <source>
        <dbReference type="ARBA" id="ARBA00022801"/>
    </source>
</evidence>
<evidence type="ECO:0000256" key="1">
    <source>
        <dbReference type="ARBA" id="ARBA00000077"/>
    </source>
</evidence>
<reference evidence="18 19" key="1">
    <citation type="journal article" date="2019" name="Sci. Rep.">
        <title>Sulfobacillus thermotolerans: new insights into resistance and metabolic capacities of acidophilic chemolithotrophs.</title>
        <authorList>
            <person name="Panyushkina A.E."/>
            <person name="Babenko V.V."/>
            <person name="Nikitina A.S."/>
            <person name="Selezneva O.V."/>
            <person name="Tsaplina I.A."/>
            <person name="Letarova M.A."/>
            <person name="Kostryukova E.S."/>
            <person name="Letarov A.V."/>
        </authorList>
    </citation>
    <scope>NUCLEOTIDE SEQUENCE [LARGE SCALE GENOMIC DNA]</scope>
    <source>
        <strain evidence="18 19">Kr1</strain>
    </source>
</reference>
<evidence type="ECO:0000256" key="6">
    <source>
        <dbReference type="ARBA" id="ARBA00012180"/>
    </source>
</evidence>
<dbReference type="NCBIfam" id="NF000595">
    <property type="entry name" value="PRK00015.1-3"/>
    <property type="match status" value="1"/>
</dbReference>
<comment type="cofactor">
    <cofactor evidence="14 15">
        <name>Mn(2+)</name>
        <dbReference type="ChEBI" id="CHEBI:29035"/>
    </cofactor>
    <cofactor evidence="14 15">
        <name>Mg(2+)</name>
        <dbReference type="ChEBI" id="CHEBI:18420"/>
    </cofactor>
    <text evidence="14 15">Manganese or magnesium. Binds 1 divalent metal ion per monomer in the absence of substrate. May bind a second metal ion after substrate binding.</text>
</comment>
<feature type="binding site" evidence="14 15">
    <location>
        <position position="30"/>
    </location>
    <ligand>
        <name>a divalent metal cation</name>
        <dbReference type="ChEBI" id="CHEBI:60240"/>
    </ligand>
</feature>
<dbReference type="InterPro" id="IPR036397">
    <property type="entry name" value="RNaseH_sf"/>
</dbReference>
<evidence type="ECO:0000256" key="11">
    <source>
        <dbReference type="ARBA" id="ARBA00022759"/>
    </source>
</evidence>
<evidence type="ECO:0000259" key="17">
    <source>
        <dbReference type="PROSITE" id="PS51975"/>
    </source>
</evidence>
<dbReference type="InterPro" id="IPR012337">
    <property type="entry name" value="RNaseH-like_sf"/>
</dbReference>
<dbReference type="Pfam" id="PF01351">
    <property type="entry name" value="RNase_HII"/>
    <property type="match status" value="1"/>
</dbReference>
<evidence type="ECO:0000256" key="10">
    <source>
        <dbReference type="ARBA" id="ARBA00022723"/>
    </source>
</evidence>
<dbReference type="NCBIfam" id="NF000594">
    <property type="entry name" value="PRK00015.1-1"/>
    <property type="match status" value="1"/>
</dbReference>
<keyword evidence="10 14" id="KW-0479">Metal-binding</keyword>
<evidence type="ECO:0000256" key="13">
    <source>
        <dbReference type="ARBA" id="ARBA00023211"/>
    </source>
</evidence>
<sequence>MKGQSEAWEQLTHYERAVWQQPHQRIGGVDEVGRGPLAGPVVAAAVILRADTPIWGVDDSKKLTERQRLHLYHEIVRCAEDVGVGMVGVRTIERINILQASRLAMMRAIGHLRRVPDVLLTDAMRIGGPWQEIPIVHGDALSASIAAASIVAKVVRDRYMEALAEQFPVYGFAQHKGYPTTYHREMLKHYGPSPVHRVTFLKKILSHDAIG</sequence>
<dbReference type="InterPro" id="IPR022898">
    <property type="entry name" value="RNase_HII"/>
</dbReference>
<dbReference type="PANTHER" id="PTHR10954">
    <property type="entry name" value="RIBONUCLEASE H2 SUBUNIT A"/>
    <property type="match status" value="1"/>
</dbReference>
<evidence type="ECO:0000256" key="7">
    <source>
        <dbReference type="ARBA" id="ARBA00019179"/>
    </source>
</evidence>
<dbReference type="InterPro" id="IPR024567">
    <property type="entry name" value="RNase_HII/HIII_dom"/>
</dbReference>
<evidence type="ECO:0000256" key="4">
    <source>
        <dbReference type="ARBA" id="ARBA00004496"/>
    </source>
</evidence>
<dbReference type="CDD" id="cd07182">
    <property type="entry name" value="RNase_HII_bacteria_HII_like"/>
    <property type="match status" value="1"/>
</dbReference>
<comment type="function">
    <text evidence="3 14 16">Endonuclease that specifically degrades the RNA of RNA-DNA hybrids.</text>
</comment>
<keyword evidence="12 14" id="KW-0378">Hydrolase</keyword>
<comment type="subcellular location">
    <subcellularLocation>
        <location evidence="4 14">Cytoplasm</location>
    </subcellularLocation>
</comment>
<keyword evidence="9 14" id="KW-0540">Nuclease</keyword>
<dbReference type="InterPro" id="IPR001352">
    <property type="entry name" value="RNase_HII/HIII"/>
</dbReference>
<keyword evidence="11 14" id="KW-0255">Endonuclease</keyword>
<keyword evidence="13 14" id="KW-0464">Manganese</keyword>
<evidence type="ECO:0000256" key="16">
    <source>
        <dbReference type="RuleBase" id="RU003515"/>
    </source>
</evidence>
<proteinExistence type="inferred from homology"/>
<feature type="binding site" evidence="14 15">
    <location>
        <position position="122"/>
    </location>
    <ligand>
        <name>a divalent metal cation</name>
        <dbReference type="ChEBI" id="CHEBI:60240"/>
    </ligand>
</feature>
<dbReference type="EC" id="3.1.26.4" evidence="6 14"/>
<evidence type="ECO:0000256" key="3">
    <source>
        <dbReference type="ARBA" id="ARBA00004065"/>
    </source>
</evidence>
<dbReference type="Proteomes" id="UP000325292">
    <property type="component" value="Chromosome"/>
</dbReference>
<evidence type="ECO:0000256" key="15">
    <source>
        <dbReference type="PROSITE-ProRule" id="PRU01319"/>
    </source>
</evidence>
<evidence type="ECO:0000256" key="9">
    <source>
        <dbReference type="ARBA" id="ARBA00022722"/>
    </source>
</evidence>
<feature type="binding site" evidence="14 15">
    <location>
        <position position="31"/>
    </location>
    <ligand>
        <name>a divalent metal cation</name>
        <dbReference type="ChEBI" id="CHEBI:60240"/>
    </ligand>
</feature>
<evidence type="ECO:0000313" key="18">
    <source>
        <dbReference type="EMBL" id="AUW94545.1"/>
    </source>
</evidence>
<feature type="domain" description="RNase H type-2" evidence="17">
    <location>
        <begin position="24"/>
        <end position="211"/>
    </location>
</feature>
<comment type="cofactor">
    <cofactor evidence="2">
        <name>Mg(2+)</name>
        <dbReference type="ChEBI" id="CHEBI:18420"/>
    </cofactor>
</comment>
<evidence type="ECO:0000256" key="8">
    <source>
        <dbReference type="ARBA" id="ARBA00022490"/>
    </source>
</evidence>
<evidence type="ECO:0000256" key="14">
    <source>
        <dbReference type="HAMAP-Rule" id="MF_00052"/>
    </source>
</evidence>
<dbReference type="EMBL" id="CP019454">
    <property type="protein sequence ID" value="AUW94545.1"/>
    <property type="molecule type" value="Genomic_DNA"/>
</dbReference>
<evidence type="ECO:0000313" key="19">
    <source>
        <dbReference type="Proteomes" id="UP000325292"/>
    </source>
</evidence>
<dbReference type="SUPFAM" id="SSF53098">
    <property type="entry name" value="Ribonuclease H-like"/>
    <property type="match status" value="1"/>
</dbReference>
<evidence type="ECO:0000256" key="2">
    <source>
        <dbReference type="ARBA" id="ARBA00001946"/>
    </source>
</evidence>
<evidence type="ECO:0000256" key="5">
    <source>
        <dbReference type="ARBA" id="ARBA00007383"/>
    </source>
</evidence>
<comment type="similarity">
    <text evidence="5 14 16">Belongs to the RNase HII family.</text>
</comment>